<gene>
    <name evidence="1" type="ORF">MFLO_09612</name>
</gene>
<reference evidence="1 2" key="1">
    <citation type="journal article" date="2014" name="Int. J. Syst. Evol. Microbiol.">
        <title>Listeria floridensis sp. nov., Listeria aquatica sp. nov., Listeria cornellensis sp. nov., Listeria riparia sp. nov. and Listeria grandensis sp. nov., from agricultural and natural environments.</title>
        <authorList>
            <person name="den Bakker H.C."/>
            <person name="Warchocki S."/>
            <person name="Wright E.M."/>
            <person name="Allred A.F."/>
            <person name="Ahlstrom C."/>
            <person name="Manuel C.S."/>
            <person name="Stasiewicz M.J."/>
            <person name="Burrell A."/>
            <person name="Roof S."/>
            <person name="Strawn L."/>
            <person name="Fortes E.D."/>
            <person name="Nightingale K.K."/>
            <person name="Kephart D."/>
            <person name="Wiedmann M."/>
        </authorList>
    </citation>
    <scope>NUCLEOTIDE SEQUENCE [LARGE SCALE GENOMIC DNA]</scope>
    <source>
        <strain evidence="1 2">FSL S10-1187</strain>
    </source>
</reference>
<name>A0ABN0REA8_9LIST</name>
<accession>A0ABN0REA8</accession>
<proteinExistence type="predicted"/>
<dbReference type="Proteomes" id="UP000019249">
    <property type="component" value="Unassembled WGS sequence"/>
</dbReference>
<protein>
    <submittedName>
        <fullName evidence="1">Uncharacterized protein</fullName>
    </submittedName>
</protein>
<comment type="caution">
    <text evidence="1">The sequence shown here is derived from an EMBL/GenBank/DDBJ whole genome shotgun (WGS) entry which is preliminary data.</text>
</comment>
<evidence type="ECO:0000313" key="1">
    <source>
        <dbReference type="EMBL" id="EUJ30942.1"/>
    </source>
</evidence>
<organism evidence="1 2">
    <name type="scientific">Listeria floridensis FSL S10-1187</name>
    <dbReference type="NCBI Taxonomy" id="1265817"/>
    <lineage>
        <taxon>Bacteria</taxon>
        <taxon>Bacillati</taxon>
        <taxon>Bacillota</taxon>
        <taxon>Bacilli</taxon>
        <taxon>Bacillales</taxon>
        <taxon>Listeriaceae</taxon>
        <taxon>Listeria</taxon>
    </lineage>
</organism>
<evidence type="ECO:0000313" key="2">
    <source>
        <dbReference type="Proteomes" id="UP000019249"/>
    </source>
</evidence>
<sequence length="67" mass="7825">MIGDHTHYMGNIAREMYMSGKVIYYKNRFPVYSQILDRALTELSLEPAYQAFTAAKDFLFFTANLYS</sequence>
<keyword evidence="2" id="KW-1185">Reference proteome</keyword>
<dbReference type="EMBL" id="AODF01000020">
    <property type="protein sequence ID" value="EUJ30942.1"/>
    <property type="molecule type" value="Genomic_DNA"/>
</dbReference>